<organism evidence="2">
    <name type="scientific">hydrothermal vent metagenome</name>
    <dbReference type="NCBI Taxonomy" id="652676"/>
    <lineage>
        <taxon>unclassified sequences</taxon>
        <taxon>metagenomes</taxon>
        <taxon>ecological metagenomes</taxon>
    </lineage>
</organism>
<evidence type="ECO:0000256" key="1">
    <source>
        <dbReference type="SAM" id="Coils"/>
    </source>
</evidence>
<dbReference type="EMBL" id="FAXA01000226">
    <property type="protein sequence ID" value="CUV02312.1"/>
    <property type="molecule type" value="Genomic_DNA"/>
</dbReference>
<gene>
    <name evidence="2" type="ORF">MGWOODY_Clf1578</name>
</gene>
<reference evidence="2" key="1">
    <citation type="submission" date="2015-10" db="EMBL/GenBank/DDBJ databases">
        <authorList>
            <person name="Gilbert D.G."/>
        </authorList>
    </citation>
    <scope>NUCLEOTIDE SEQUENCE</scope>
</reference>
<dbReference type="AlphaFoldDB" id="A0A160V8Q5"/>
<accession>A0A160V8Q5</accession>
<sequence>MAVDQWQDRIEALEETVTGLQSQLDLRTKELAYLYIHSNWTLIRWYLAREQDQSGQGPATYTRTKSAEALIGRQLTRNLRDVHFEPQAMDVAYRWRIETTVILKENGYTFFD</sequence>
<proteinExistence type="predicted"/>
<name>A0A160V8Q5_9ZZZZ</name>
<feature type="coiled-coil region" evidence="1">
    <location>
        <begin position="3"/>
        <end position="30"/>
    </location>
</feature>
<keyword evidence="1" id="KW-0175">Coiled coil</keyword>
<protein>
    <submittedName>
        <fullName evidence="2">Uncharacterized protein</fullName>
    </submittedName>
</protein>
<evidence type="ECO:0000313" key="2">
    <source>
        <dbReference type="EMBL" id="CUV02312.1"/>
    </source>
</evidence>